<evidence type="ECO:0000313" key="3">
    <source>
        <dbReference type="Proteomes" id="UP000293912"/>
    </source>
</evidence>
<evidence type="ECO:0000256" key="1">
    <source>
        <dbReference type="SAM" id="Phobius"/>
    </source>
</evidence>
<gene>
    <name evidence="2" type="ORF">HPF_16125</name>
</gene>
<evidence type="ECO:0008006" key="4">
    <source>
        <dbReference type="Google" id="ProtNLM"/>
    </source>
</evidence>
<dbReference type="EMBL" id="CP037867">
    <property type="protein sequence ID" value="QBM29220.1"/>
    <property type="molecule type" value="Genomic_DNA"/>
</dbReference>
<keyword evidence="1" id="KW-0472">Membrane</keyword>
<name>A0A4P6WZP1_HYDPS</name>
<keyword evidence="1" id="KW-0812">Transmembrane</keyword>
<organism evidence="2 3">
    <name type="scientific">Hydrogenophaga pseudoflava</name>
    <name type="common">Pseudomonas carboxydoflava</name>
    <dbReference type="NCBI Taxonomy" id="47421"/>
    <lineage>
        <taxon>Bacteria</taxon>
        <taxon>Pseudomonadati</taxon>
        <taxon>Pseudomonadota</taxon>
        <taxon>Betaproteobacteria</taxon>
        <taxon>Burkholderiales</taxon>
        <taxon>Comamonadaceae</taxon>
        <taxon>Hydrogenophaga</taxon>
    </lineage>
</organism>
<keyword evidence="3" id="KW-1185">Reference proteome</keyword>
<dbReference type="Proteomes" id="UP000293912">
    <property type="component" value="Chromosome"/>
</dbReference>
<keyword evidence="1" id="KW-1133">Transmembrane helix</keyword>
<feature type="transmembrane region" description="Helical" evidence="1">
    <location>
        <begin position="16"/>
        <end position="36"/>
    </location>
</feature>
<accession>A0A4P6WZP1</accession>
<dbReference type="RefSeq" id="WP_133157195.1">
    <property type="nucleotide sequence ID" value="NZ_CP037867.1"/>
</dbReference>
<proteinExistence type="predicted"/>
<reference evidence="2 3" key="1">
    <citation type="submission" date="2019-03" db="EMBL/GenBank/DDBJ databases">
        <authorList>
            <person name="Sebastian G."/>
            <person name="Baumann P."/>
            <person name="Ruckert C."/>
            <person name="Kalinowski J."/>
            <person name="Nebel B."/>
            <person name="Takors R."/>
            <person name="Blombach B."/>
        </authorList>
    </citation>
    <scope>NUCLEOTIDE SEQUENCE [LARGE SCALE GENOMIC DNA]</scope>
    <source>
        <strain evidence="2 3">DSM 1084</strain>
    </source>
</reference>
<dbReference type="AlphaFoldDB" id="A0A4P6WZP1"/>
<evidence type="ECO:0000313" key="2">
    <source>
        <dbReference type="EMBL" id="QBM29220.1"/>
    </source>
</evidence>
<sequence length="200" mass="21348">MRRHTPISKNGSERGVVLPIALIMLVIISFAGLLAARNSATFEQFSNNMRTNQVARTSAEDALRQCERIARASVEDNAAFAAVVGRIEAGTVISADTEEAISDGIWNTRANWAEGAANLITVTPEFGDDVQSGAQLKEANYPTCIIQAMVNDRFLITARGLSNDAQVDDDSGLLTAGSEVWLQSILTPLVPTLSDKGGAQ</sequence>
<dbReference type="KEGG" id="hpse:HPF_16125"/>
<protein>
    <recommendedName>
        <fullName evidence="4">Type 4 fimbrial biogenesis protein PilX N-terminal domain-containing protein</fullName>
    </recommendedName>
</protein>